<protein>
    <submittedName>
        <fullName evidence="1">Uncharacterized protein</fullName>
    </submittedName>
</protein>
<evidence type="ECO:0000313" key="2">
    <source>
        <dbReference type="Proteomes" id="UP000566071"/>
    </source>
</evidence>
<keyword evidence="2" id="KW-1185">Reference proteome</keyword>
<reference evidence="1 2" key="1">
    <citation type="submission" date="2020-05" db="EMBL/GenBank/DDBJ databases">
        <authorList>
            <person name="Khan S.A."/>
            <person name="Jeon C.O."/>
            <person name="Chun B.H."/>
        </authorList>
    </citation>
    <scope>NUCLEOTIDE SEQUENCE [LARGE SCALE GENOMIC DNA]</scope>
    <source>
        <strain evidence="1 2">S1162</strain>
    </source>
</reference>
<dbReference type="EMBL" id="JABFCR010000020">
    <property type="protein sequence ID" value="NNU33771.1"/>
    <property type="molecule type" value="Genomic_DNA"/>
</dbReference>
<organism evidence="1 2">
    <name type="scientific">Mucilaginibacter humi</name>
    <dbReference type="NCBI Taxonomy" id="2732510"/>
    <lineage>
        <taxon>Bacteria</taxon>
        <taxon>Pseudomonadati</taxon>
        <taxon>Bacteroidota</taxon>
        <taxon>Sphingobacteriia</taxon>
        <taxon>Sphingobacteriales</taxon>
        <taxon>Sphingobacteriaceae</taxon>
        <taxon>Mucilaginibacter</taxon>
    </lineage>
</organism>
<dbReference type="Proteomes" id="UP000566071">
    <property type="component" value="Unassembled WGS sequence"/>
</dbReference>
<dbReference type="RefSeq" id="WP_175269459.1">
    <property type="nucleotide sequence ID" value="NZ_JABFCR010000020.1"/>
</dbReference>
<evidence type="ECO:0000313" key="1">
    <source>
        <dbReference type="EMBL" id="NNU33771.1"/>
    </source>
</evidence>
<proteinExistence type="predicted"/>
<accession>A0ABX1W286</accession>
<name>A0ABX1W286_9SPHI</name>
<comment type="caution">
    <text evidence="1">The sequence shown here is derived from an EMBL/GenBank/DDBJ whole genome shotgun (WGS) entry which is preliminary data.</text>
</comment>
<sequence>MAQTITATDNISTLTATSPSVTPNAGAFNKMQILLPVKAQHLEQRWGKTGTLAAQVAGISFNVIVNAVDAN</sequence>
<gene>
    <name evidence="1" type="ORF">HK413_05785</name>
</gene>